<proteinExistence type="predicted"/>
<evidence type="ECO:0000313" key="2">
    <source>
        <dbReference type="EMBL" id="QHT38762.1"/>
    </source>
</evidence>
<protein>
    <submittedName>
        <fullName evidence="2">Uncharacterized protein</fullName>
    </submittedName>
</protein>
<organism evidence="2">
    <name type="scientific">viral metagenome</name>
    <dbReference type="NCBI Taxonomy" id="1070528"/>
    <lineage>
        <taxon>unclassified sequences</taxon>
        <taxon>metagenomes</taxon>
        <taxon>organismal metagenomes</taxon>
    </lineage>
</organism>
<reference evidence="2" key="1">
    <citation type="journal article" date="2020" name="Nature">
        <title>Giant virus diversity and host interactions through global metagenomics.</title>
        <authorList>
            <person name="Schulz F."/>
            <person name="Roux S."/>
            <person name="Paez-Espino D."/>
            <person name="Jungbluth S."/>
            <person name="Walsh D.A."/>
            <person name="Denef V.J."/>
            <person name="McMahon K.D."/>
            <person name="Konstantinidis K.T."/>
            <person name="Eloe-Fadrosh E.A."/>
            <person name="Kyrpides N.C."/>
            <person name="Woyke T."/>
        </authorList>
    </citation>
    <scope>NUCLEOTIDE SEQUENCE</scope>
    <source>
        <strain evidence="2">GVMAG-S-ERX556106-38</strain>
    </source>
</reference>
<keyword evidence="1" id="KW-0812">Transmembrane</keyword>
<sequence length="70" mass="7710">MNDIASIFVAIAIVFGLICCLWIVLLCISVLVEYGAENENDLEREVTVNKMHSISEKAYESDVDSNASTV</sequence>
<evidence type="ECO:0000256" key="1">
    <source>
        <dbReference type="SAM" id="Phobius"/>
    </source>
</evidence>
<accession>A0A6C0FC21</accession>
<dbReference type="AlphaFoldDB" id="A0A6C0FC21"/>
<dbReference type="EMBL" id="MN738833">
    <property type="protein sequence ID" value="QHT38762.1"/>
    <property type="molecule type" value="Genomic_DNA"/>
</dbReference>
<keyword evidence="1" id="KW-0472">Membrane</keyword>
<keyword evidence="1" id="KW-1133">Transmembrane helix</keyword>
<feature type="transmembrane region" description="Helical" evidence="1">
    <location>
        <begin position="7"/>
        <end position="32"/>
    </location>
</feature>
<name>A0A6C0FC21_9ZZZZ</name>